<dbReference type="InterPro" id="IPR058625">
    <property type="entry name" value="MdtA-like_BSH"/>
</dbReference>
<dbReference type="Pfam" id="PF25876">
    <property type="entry name" value="HH_MFP_RND"/>
    <property type="match status" value="1"/>
</dbReference>
<dbReference type="STRING" id="1789004.FEMY_03710"/>
<comment type="similarity">
    <text evidence="1">Belongs to the membrane fusion protein (MFP) (TC 8.A.1) family.</text>
</comment>
<dbReference type="GO" id="GO:1990281">
    <property type="term" value="C:efflux pump complex"/>
    <property type="evidence" value="ECO:0007669"/>
    <property type="project" value="TreeGrafter"/>
</dbReference>
<sequence>MQDEDLFDIDELKSLPKKSIKPMAWVAGVLAVCLAVWGIFSRDRDARELHVWTEAQAIPSVKVLHPYRSDKTASLILPGNIQAYYQAPIFARVNGYLKFWYHDIGDRVKAGDVLAEIDTPDLDQEYERAKSKVLKAKADQALAQITADRWQKLVVTDAVSKQERDQKVAGLEVQTAEVKGAEADLGNVQAFENFKKLRAPFDGVVTARKTDIGALIDAGKGEELFTVSQINPLRLYVPVPQFYAPMVKVGIEATLEVPEYPNSVFSGTVIQISKNISQKTGTMLAELILDNSEQRLSPGDYAKVKFSLSGKEGNSLRVPSSALILRTDGIRVAVVSKDGQIQLKKINVGRDFGRDVEVLTGVTTSDDVVDSPPDYIFEGEKVTVMPAKAPAPGK</sequence>
<feature type="domain" description="Multidrug resistance protein MdtA-like alpha-helical hairpin" evidence="3">
    <location>
        <begin position="126"/>
        <end position="185"/>
    </location>
</feature>
<evidence type="ECO:0000259" key="5">
    <source>
        <dbReference type="Pfam" id="PF25954"/>
    </source>
</evidence>
<dbReference type="Gene3D" id="2.40.50.100">
    <property type="match status" value="1"/>
</dbReference>
<feature type="domain" description="CusB-like beta-barrel" evidence="5">
    <location>
        <begin position="237"/>
        <end position="307"/>
    </location>
</feature>
<dbReference type="InterPro" id="IPR058624">
    <property type="entry name" value="MdtA-like_HH"/>
</dbReference>
<dbReference type="AlphaFoldDB" id="A0A149W0Z7"/>
<dbReference type="InterPro" id="IPR058792">
    <property type="entry name" value="Beta-barrel_RND_2"/>
</dbReference>
<reference evidence="6 7" key="1">
    <citation type="submission" date="2016-01" db="EMBL/GenBank/DDBJ databases">
        <title>Genome sequence of the acidophilic iron oxidising Ferrovum strain Z-31.</title>
        <authorList>
            <person name="Poehlein A."/>
            <person name="Ullrich S.R."/>
            <person name="Schloemann M."/>
            <person name="Muehling M."/>
            <person name="Daniel R."/>
        </authorList>
    </citation>
    <scope>NUCLEOTIDE SEQUENCE [LARGE SCALE GENOMIC DNA]</scope>
    <source>
        <strain evidence="6 7">Z-31</strain>
    </source>
</reference>
<accession>A0A149W0Z7</accession>
<feature type="domain" description="Multidrug resistance protein MdtA-like barrel-sandwich hybrid" evidence="4">
    <location>
        <begin position="87"/>
        <end position="227"/>
    </location>
</feature>
<dbReference type="RefSeq" id="WP_062187404.1">
    <property type="nucleotide sequence ID" value="NZ_CP053676.1"/>
</dbReference>
<evidence type="ECO:0000256" key="1">
    <source>
        <dbReference type="ARBA" id="ARBA00009477"/>
    </source>
</evidence>
<evidence type="ECO:0000259" key="3">
    <source>
        <dbReference type="Pfam" id="PF25876"/>
    </source>
</evidence>
<dbReference type="GeneID" id="301710179"/>
<feature type="transmembrane region" description="Helical" evidence="2">
    <location>
        <begin position="22"/>
        <end position="40"/>
    </location>
</feature>
<dbReference type="PANTHER" id="PTHR30469:SF37">
    <property type="entry name" value="RAGD PROTEIN"/>
    <property type="match status" value="1"/>
</dbReference>
<dbReference type="EMBL" id="LRRD01000005">
    <property type="protein sequence ID" value="KXW59145.1"/>
    <property type="molecule type" value="Genomic_DNA"/>
</dbReference>
<organism evidence="6 7">
    <name type="scientific">Ferrovum myxofaciens</name>
    <dbReference type="NCBI Taxonomy" id="416213"/>
    <lineage>
        <taxon>Bacteria</taxon>
        <taxon>Pseudomonadati</taxon>
        <taxon>Pseudomonadota</taxon>
        <taxon>Betaproteobacteria</taxon>
        <taxon>Ferrovales</taxon>
        <taxon>Ferrovaceae</taxon>
        <taxon>Ferrovum</taxon>
    </lineage>
</organism>
<name>A0A149W0Z7_9PROT</name>
<keyword evidence="2" id="KW-0812">Transmembrane</keyword>
<dbReference type="PANTHER" id="PTHR30469">
    <property type="entry name" value="MULTIDRUG RESISTANCE PROTEIN MDTA"/>
    <property type="match status" value="1"/>
</dbReference>
<evidence type="ECO:0000313" key="7">
    <source>
        <dbReference type="Proteomes" id="UP000075653"/>
    </source>
</evidence>
<keyword evidence="2" id="KW-0472">Membrane</keyword>
<comment type="caution">
    <text evidence="6">The sequence shown here is derived from an EMBL/GenBank/DDBJ whole genome shotgun (WGS) entry which is preliminary data.</text>
</comment>
<dbReference type="Pfam" id="PF25917">
    <property type="entry name" value="BSH_RND"/>
    <property type="match status" value="1"/>
</dbReference>
<dbReference type="Gene3D" id="2.40.30.170">
    <property type="match status" value="1"/>
</dbReference>
<proteinExistence type="inferred from homology"/>
<evidence type="ECO:0000313" key="6">
    <source>
        <dbReference type="EMBL" id="KXW59145.1"/>
    </source>
</evidence>
<dbReference type="GO" id="GO:0015562">
    <property type="term" value="F:efflux transmembrane transporter activity"/>
    <property type="evidence" value="ECO:0007669"/>
    <property type="project" value="TreeGrafter"/>
</dbReference>
<evidence type="ECO:0000256" key="2">
    <source>
        <dbReference type="SAM" id="Phobius"/>
    </source>
</evidence>
<evidence type="ECO:0000259" key="4">
    <source>
        <dbReference type="Pfam" id="PF25917"/>
    </source>
</evidence>
<dbReference type="NCBIfam" id="TIGR01730">
    <property type="entry name" value="RND_mfp"/>
    <property type="match status" value="1"/>
</dbReference>
<dbReference type="Gene3D" id="2.40.420.20">
    <property type="match status" value="1"/>
</dbReference>
<dbReference type="InterPro" id="IPR006143">
    <property type="entry name" value="RND_pump_MFP"/>
</dbReference>
<keyword evidence="2" id="KW-1133">Transmembrane helix</keyword>
<dbReference type="Gene3D" id="1.10.287.470">
    <property type="entry name" value="Helix hairpin bin"/>
    <property type="match status" value="1"/>
</dbReference>
<dbReference type="Proteomes" id="UP000075653">
    <property type="component" value="Unassembled WGS sequence"/>
</dbReference>
<protein>
    <submittedName>
        <fullName evidence="6">Multidrug resistance protein MdtA</fullName>
    </submittedName>
</protein>
<dbReference type="PATRIC" id="fig|1789004.3.peg.369"/>
<dbReference type="Pfam" id="PF25954">
    <property type="entry name" value="Beta-barrel_RND_2"/>
    <property type="match status" value="1"/>
</dbReference>
<gene>
    <name evidence="6" type="primary">mdtA_2</name>
    <name evidence="6" type="ORF">FEMY_03710</name>
</gene>
<dbReference type="SUPFAM" id="SSF111369">
    <property type="entry name" value="HlyD-like secretion proteins"/>
    <property type="match status" value="1"/>
</dbReference>
<keyword evidence="7" id="KW-1185">Reference proteome</keyword>